<dbReference type="AlphaFoldDB" id="A0AA86RFX4"/>
<proteinExistence type="predicted"/>
<gene>
    <name evidence="2" type="ORF">HINF_LOCUS20181</name>
    <name evidence="1" type="ORF">HINF_LOCUS63387</name>
</gene>
<accession>A0AA86RFX4</accession>
<dbReference type="EMBL" id="CATOUU010001170">
    <property type="protein sequence ID" value="CAI9975742.1"/>
    <property type="molecule type" value="Genomic_DNA"/>
</dbReference>
<dbReference type="EMBL" id="CAXDID020000054">
    <property type="protein sequence ID" value="CAL6006492.1"/>
    <property type="molecule type" value="Genomic_DNA"/>
</dbReference>
<reference evidence="2 3" key="2">
    <citation type="submission" date="2024-07" db="EMBL/GenBank/DDBJ databases">
        <authorList>
            <person name="Akdeniz Z."/>
        </authorList>
    </citation>
    <scope>NUCLEOTIDE SEQUENCE [LARGE SCALE GENOMIC DNA]</scope>
</reference>
<comment type="caution">
    <text evidence="1">The sequence shown here is derived from an EMBL/GenBank/DDBJ whole genome shotgun (WGS) entry which is preliminary data.</text>
</comment>
<dbReference type="Proteomes" id="UP001642409">
    <property type="component" value="Unassembled WGS sequence"/>
</dbReference>
<sequence>MQNTYQAETDLYLWRICKPVFQHLNDVVLSISRKRFRTTLQPMFSKRKPKANEYYARAYFRLAFWYMLELLANGCSSTANICCSLPTHVSQQNCAQKYRWRYMLSQPSSQHLPSLDLRTSNLCGTQYWNGAARFIELIYINHSRRSADFAYTNT</sequence>
<protein>
    <submittedName>
        <fullName evidence="2">Hypothetical_protein</fullName>
    </submittedName>
</protein>
<evidence type="ECO:0000313" key="2">
    <source>
        <dbReference type="EMBL" id="CAL6006492.1"/>
    </source>
</evidence>
<name>A0AA86RFX4_9EUKA</name>
<keyword evidence="3" id="KW-1185">Reference proteome</keyword>
<organism evidence="1">
    <name type="scientific">Hexamita inflata</name>
    <dbReference type="NCBI Taxonomy" id="28002"/>
    <lineage>
        <taxon>Eukaryota</taxon>
        <taxon>Metamonada</taxon>
        <taxon>Diplomonadida</taxon>
        <taxon>Hexamitidae</taxon>
        <taxon>Hexamitinae</taxon>
        <taxon>Hexamita</taxon>
    </lineage>
</organism>
<reference evidence="1" key="1">
    <citation type="submission" date="2023-06" db="EMBL/GenBank/DDBJ databases">
        <authorList>
            <person name="Kurt Z."/>
        </authorList>
    </citation>
    <scope>NUCLEOTIDE SEQUENCE</scope>
</reference>
<evidence type="ECO:0000313" key="1">
    <source>
        <dbReference type="EMBL" id="CAI9975742.1"/>
    </source>
</evidence>
<evidence type="ECO:0000313" key="3">
    <source>
        <dbReference type="Proteomes" id="UP001642409"/>
    </source>
</evidence>